<dbReference type="STRING" id="670154.SAMN04488002_1136"/>
<reference evidence="2" key="1">
    <citation type="submission" date="2016-10" db="EMBL/GenBank/DDBJ databases">
        <authorList>
            <person name="Varghese N."/>
            <person name="Submissions S."/>
        </authorList>
    </citation>
    <scope>NUCLEOTIDE SEQUENCE [LARGE SCALE GENOMIC DNA]</scope>
    <source>
        <strain evidence="2">DSM 26921</strain>
    </source>
</reference>
<sequence>MAKLIKTSVFRTQIPKAETSMDKTSRIVRNMLDEEAEQRQVKIDRLRKARLEKEANTQGKPSA</sequence>
<evidence type="ECO:0000313" key="2">
    <source>
        <dbReference type="Proteomes" id="UP000199658"/>
    </source>
</evidence>
<proteinExistence type="predicted"/>
<name>A0A1I6GA73_9RHOB</name>
<evidence type="ECO:0000313" key="1">
    <source>
        <dbReference type="EMBL" id="SFR39084.1"/>
    </source>
</evidence>
<keyword evidence="2" id="KW-1185">Reference proteome</keyword>
<dbReference type="EMBL" id="FOYO01000001">
    <property type="protein sequence ID" value="SFR39084.1"/>
    <property type="molecule type" value="Genomic_DNA"/>
</dbReference>
<accession>A0A1I6GA73</accession>
<dbReference type="Proteomes" id="UP000199658">
    <property type="component" value="Unassembled WGS sequence"/>
</dbReference>
<organism evidence="1 2">
    <name type="scientific">Litoreibacter janthinus</name>
    <dbReference type="NCBI Taxonomy" id="670154"/>
    <lineage>
        <taxon>Bacteria</taxon>
        <taxon>Pseudomonadati</taxon>
        <taxon>Pseudomonadota</taxon>
        <taxon>Alphaproteobacteria</taxon>
        <taxon>Rhodobacterales</taxon>
        <taxon>Roseobacteraceae</taxon>
        <taxon>Litoreibacter</taxon>
    </lineage>
</organism>
<protein>
    <submittedName>
        <fullName evidence="1">Uncharacterized protein</fullName>
    </submittedName>
</protein>
<gene>
    <name evidence="1" type="ORF">SAMN04488002_1136</name>
</gene>
<dbReference type="AlphaFoldDB" id="A0A1I6GA73"/>